<dbReference type="EMBL" id="OX596093">
    <property type="protein sequence ID" value="CAN0567172.1"/>
    <property type="molecule type" value="Genomic_DNA"/>
</dbReference>
<evidence type="ECO:0000313" key="2">
    <source>
        <dbReference type="Proteomes" id="UP001162501"/>
    </source>
</evidence>
<gene>
    <name evidence="1" type="ORF">MRATA1EN22A_LOCUS27595</name>
</gene>
<feature type="non-terminal residue" evidence="1">
    <location>
        <position position="240"/>
    </location>
</feature>
<proteinExistence type="predicted"/>
<name>A0AC60A7F7_RANTA</name>
<reference evidence="1" key="2">
    <citation type="submission" date="2025-03" db="EMBL/GenBank/DDBJ databases">
        <authorList>
            <consortium name="ELIXIR-Norway"/>
            <consortium name="Elixir Norway"/>
        </authorList>
    </citation>
    <scope>NUCLEOTIDE SEQUENCE</scope>
</reference>
<evidence type="ECO:0000313" key="1">
    <source>
        <dbReference type="EMBL" id="CAN0567172.1"/>
    </source>
</evidence>
<accession>A0AC60A7F7</accession>
<dbReference type="Proteomes" id="UP001162501">
    <property type="component" value="Chromosome 9"/>
</dbReference>
<reference evidence="1" key="1">
    <citation type="submission" date="2023-05" db="EMBL/GenBank/DDBJ databases">
        <authorList>
            <consortium name="ELIXIR-Norway"/>
        </authorList>
    </citation>
    <scope>NUCLEOTIDE SEQUENCE</scope>
</reference>
<protein>
    <submittedName>
        <fullName evidence="1">Uncharacterized protein</fullName>
    </submittedName>
</protein>
<sequence length="240" mass="25590">MLRLGLRGRGALAPSDAGLVRKKNGDPREERGRSHIASYSLGKEDRGEIQQLLEDRCWSAALCGPTCDEQGAPKQCEVSFCRSHPSPGHSAHHQMLPLVALRSAGAWGSHFGGAVTEHVNSPALQTDALRQQTDALRQQTDWEGPGPGQTLHGRLDAAPRARPLLLPYTPSMAVRSCCSRPVPLFASAFFASVASLRVQPRSPEAAFAAGLGSIAGHSLTLGQNQPLCYQDNLGSSVTAR</sequence>
<organism evidence="1 2">
    <name type="scientific">Rangifer tarandus platyrhynchus</name>
    <name type="common">Svalbard reindeer</name>
    <dbReference type="NCBI Taxonomy" id="3082113"/>
    <lineage>
        <taxon>Eukaryota</taxon>
        <taxon>Metazoa</taxon>
        <taxon>Chordata</taxon>
        <taxon>Craniata</taxon>
        <taxon>Vertebrata</taxon>
        <taxon>Euteleostomi</taxon>
        <taxon>Mammalia</taxon>
        <taxon>Eutheria</taxon>
        <taxon>Laurasiatheria</taxon>
        <taxon>Artiodactyla</taxon>
        <taxon>Ruminantia</taxon>
        <taxon>Pecora</taxon>
        <taxon>Cervidae</taxon>
        <taxon>Odocoileinae</taxon>
        <taxon>Rangifer</taxon>
    </lineage>
</organism>